<dbReference type="InterPro" id="IPR039859">
    <property type="entry name" value="PFA4/ZDH16/20/ERF2-like"/>
</dbReference>
<comment type="caution">
    <text evidence="12">The sequence shown here is derived from an EMBL/GenBank/DDBJ whole genome shotgun (WGS) entry which is preliminary data.</text>
</comment>
<organism evidence="12 13">
    <name type="scientific">Tubulinosema ratisbonensis</name>
    <dbReference type="NCBI Taxonomy" id="291195"/>
    <lineage>
        <taxon>Eukaryota</taxon>
        <taxon>Fungi</taxon>
        <taxon>Fungi incertae sedis</taxon>
        <taxon>Microsporidia</taxon>
        <taxon>Tubulinosematoidea</taxon>
        <taxon>Tubulinosematidae</taxon>
        <taxon>Tubulinosema</taxon>
    </lineage>
</organism>
<evidence type="ECO:0000256" key="7">
    <source>
        <dbReference type="ARBA" id="ARBA00023288"/>
    </source>
</evidence>
<dbReference type="GO" id="GO:0016020">
    <property type="term" value="C:membrane"/>
    <property type="evidence" value="ECO:0007669"/>
    <property type="project" value="UniProtKB-SubCell"/>
</dbReference>
<evidence type="ECO:0000256" key="4">
    <source>
        <dbReference type="ARBA" id="ARBA00022989"/>
    </source>
</evidence>
<feature type="transmembrane region" description="Helical" evidence="10">
    <location>
        <begin position="165"/>
        <end position="194"/>
    </location>
</feature>
<dbReference type="EC" id="2.3.1.225" evidence="10"/>
<evidence type="ECO:0000313" key="12">
    <source>
        <dbReference type="EMBL" id="RVD93426.1"/>
    </source>
</evidence>
<dbReference type="PANTHER" id="PTHR12246">
    <property type="entry name" value="PALMITOYLTRANSFERASE ZDHHC16"/>
    <property type="match status" value="1"/>
</dbReference>
<comment type="domain">
    <text evidence="10">The DHHC domain is required for palmitoyltransferase activity.</text>
</comment>
<dbReference type="Proteomes" id="UP000282876">
    <property type="component" value="Unassembled WGS sequence"/>
</dbReference>
<evidence type="ECO:0000256" key="9">
    <source>
        <dbReference type="ARBA" id="ARBA00048048"/>
    </source>
</evidence>
<gene>
    <name evidence="12" type="ORF">TUBRATIS_000440</name>
</gene>
<evidence type="ECO:0000256" key="5">
    <source>
        <dbReference type="ARBA" id="ARBA00023136"/>
    </source>
</evidence>
<feature type="transmembrane region" description="Helical" evidence="10">
    <location>
        <begin position="12"/>
        <end position="31"/>
    </location>
</feature>
<reference evidence="12 13" key="1">
    <citation type="submission" date="2018-10" db="EMBL/GenBank/DDBJ databases">
        <title>Draft genome sequence of the microsporidian Tubulinosema ratisbonensis.</title>
        <authorList>
            <person name="Polonais V."/>
            <person name="Peyretaillade E."/>
            <person name="Niehus S."/>
            <person name="Wawrzyniak I."/>
            <person name="Franchet A."/>
            <person name="Gaspin C."/>
            <person name="Reichstadt M."/>
            <person name="Belser C."/>
            <person name="Labadie K."/>
            <person name="Delbac F."/>
            <person name="Ferrandon D."/>
        </authorList>
    </citation>
    <scope>NUCLEOTIDE SEQUENCE [LARGE SCALE GENOMIC DNA]</scope>
    <source>
        <strain evidence="12 13">Franzen</strain>
    </source>
</reference>
<keyword evidence="6" id="KW-0564">Palmitate</keyword>
<name>A0A437AR16_9MICR</name>
<keyword evidence="5 10" id="KW-0472">Membrane</keyword>
<evidence type="ECO:0000256" key="2">
    <source>
        <dbReference type="ARBA" id="ARBA00022679"/>
    </source>
</evidence>
<evidence type="ECO:0000256" key="10">
    <source>
        <dbReference type="RuleBase" id="RU079119"/>
    </source>
</evidence>
<keyword evidence="3 10" id="KW-0812">Transmembrane</keyword>
<keyword evidence="4 10" id="KW-1133">Transmembrane helix</keyword>
<evidence type="ECO:0000313" key="13">
    <source>
        <dbReference type="Proteomes" id="UP000282876"/>
    </source>
</evidence>
<dbReference type="Pfam" id="PF01529">
    <property type="entry name" value="DHHC"/>
    <property type="match status" value="1"/>
</dbReference>
<keyword evidence="8 10" id="KW-0012">Acyltransferase</keyword>
<feature type="domain" description="Palmitoyltransferase DHHC" evidence="11">
    <location>
        <begin position="80"/>
        <end position="202"/>
    </location>
</feature>
<dbReference type="AlphaFoldDB" id="A0A437AR16"/>
<feature type="transmembrane region" description="Helical" evidence="10">
    <location>
        <begin position="130"/>
        <end position="153"/>
    </location>
</feature>
<evidence type="ECO:0000256" key="6">
    <source>
        <dbReference type="ARBA" id="ARBA00023139"/>
    </source>
</evidence>
<dbReference type="PROSITE" id="PS50216">
    <property type="entry name" value="DHHC"/>
    <property type="match status" value="1"/>
</dbReference>
<feature type="transmembrane region" description="Helical" evidence="10">
    <location>
        <begin position="43"/>
        <end position="61"/>
    </location>
</feature>
<keyword evidence="2 10" id="KW-0808">Transferase</keyword>
<sequence length="275" mass="32601">MLYDKEDRIKSSINFTLIISIFFSTLITTIFTQHKLILKKELLIVFCITTFLCTIFLIISFKKKGYIDVTEELKVVGDRKKRYCTKCKINKPERAHHCRRCNRCIKRMDHHCPWIGTCVNNDNFAHFIRFLFFSCVSSTISSFLFISLIYAFFRNNPIKNNLIFSFFICFHFLLTTLISVFTFLFFIFNLNLLLKNLTFIEKNILEDMSAMGMIIKKNPYDLGKLKNLIVLLGKPYFLFLFGENIGNGINFRKTYSIEEWPPVRLPFMYNYEIDL</sequence>
<keyword evidence="13" id="KW-1185">Reference proteome</keyword>
<dbReference type="GO" id="GO:0019706">
    <property type="term" value="F:protein-cysteine S-palmitoyltransferase activity"/>
    <property type="evidence" value="ECO:0007669"/>
    <property type="project" value="UniProtKB-EC"/>
</dbReference>
<comment type="subcellular location">
    <subcellularLocation>
        <location evidence="1">Membrane</location>
        <topology evidence="1">Multi-pass membrane protein</topology>
    </subcellularLocation>
</comment>
<evidence type="ECO:0000256" key="8">
    <source>
        <dbReference type="ARBA" id="ARBA00023315"/>
    </source>
</evidence>
<keyword evidence="7" id="KW-0449">Lipoprotein</keyword>
<dbReference type="OrthoDB" id="331948at2759"/>
<evidence type="ECO:0000256" key="3">
    <source>
        <dbReference type="ARBA" id="ARBA00022692"/>
    </source>
</evidence>
<evidence type="ECO:0000256" key="1">
    <source>
        <dbReference type="ARBA" id="ARBA00004141"/>
    </source>
</evidence>
<dbReference type="VEuPathDB" id="MicrosporidiaDB:TUBRATIS_000440"/>
<proteinExistence type="inferred from homology"/>
<evidence type="ECO:0000259" key="11">
    <source>
        <dbReference type="Pfam" id="PF01529"/>
    </source>
</evidence>
<comment type="catalytic activity">
    <reaction evidence="9 10">
        <text>L-cysteinyl-[protein] + hexadecanoyl-CoA = S-hexadecanoyl-L-cysteinyl-[protein] + CoA</text>
        <dbReference type="Rhea" id="RHEA:36683"/>
        <dbReference type="Rhea" id="RHEA-COMP:10131"/>
        <dbReference type="Rhea" id="RHEA-COMP:11032"/>
        <dbReference type="ChEBI" id="CHEBI:29950"/>
        <dbReference type="ChEBI" id="CHEBI:57287"/>
        <dbReference type="ChEBI" id="CHEBI:57379"/>
        <dbReference type="ChEBI" id="CHEBI:74151"/>
        <dbReference type="EC" id="2.3.1.225"/>
    </reaction>
</comment>
<protein>
    <recommendedName>
        <fullName evidence="10">Palmitoyltransferase</fullName>
        <ecNumber evidence="10">2.3.1.225</ecNumber>
    </recommendedName>
</protein>
<dbReference type="InterPro" id="IPR001594">
    <property type="entry name" value="Palmitoyltrfase_DHHC"/>
</dbReference>
<accession>A0A437AR16</accession>
<dbReference type="EMBL" id="RCSS01000012">
    <property type="protein sequence ID" value="RVD93426.1"/>
    <property type="molecule type" value="Genomic_DNA"/>
</dbReference>
<comment type="similarity">
    <text evidence="10">Belongs to the DHHC palmitoyltransferase family.</text>
</comment>